<proteinExistence type="predicted"/>
<dbReference type="Proteomes" id="UP001470230">
    <property type="component" value="Unassembled WGS sequence"/>
</dbReference>
<gene>
    <name evidence="1" type="ORF">M9Y10_022498</name>
</gene>
<sequence>MDPNENTDQLLIIFSNILMANEVNDYSTVSNVFNYLSAGRVTTVVNALYYIHKCLQKHENDIIWKFAIFDSRLSFLLESFGSYIVSDAIFCYTLICSYGDEPISMLISEGTILLKIISFIYDTIQNAALDQSKYYALVDSYKLSLAALDFIFSMIANAKNEENITHIYKIFIDLDFTSKIQIFNFPCKEKICQIALVLLGKINRDQAKRLFTVVFFEIIAQVMVNDDEKFENFDLTLTISKERFAQDEEFVNLIDDIQSRYCLDF</sequence>
<organism evidence="1 2">
    <name type="scientific">Tritrichomonas musculus</name>
    <dbReference type="NCBI Taxonomy" id="1915356"/>
    <lineage>
        <taxon>Eukaryota</taxon>
        <taxon>Metamonada</taxon>
        <taxon>Parabasalia</taxon>
        <taxon>Tritrichomonadida</taxon>
        <taxon>Tritrichomonadidae</taxon>
        <taxon>Tritrichomonas</taxon>
    </lineage>
</organism>
<reference evidence="1 2" key="1">
    <citation type="submission" date="2024-04" db="EMBL/GenBank/DDBJ databases">
        <title>Tritrichomonas musculus Genome.</title>
        <authorList>
            <person name="Alves-Ferreira E."/>
            <person name="Grigg M."/>
            <person name="Lorenzi H."/>
            <person name="Galac M."/>
        </authorList>
    </citation>
    <scope>NUCLEOTIDE SEQUENCE [LARGE SCALE GENOMIC DNA]</scope>
    <source>
        <strain evidence="1 2">EAF2021</strain>
    </source>
</reference>
<comment type="caution">
    <text evidence="1">The sequence shown here is derived from an EMBL/GenBank/DDBJ whole genome shotgun (WGS) entry which is preliminary data.</text>
</comment>
<keyword evidence="2" id="KW-1185">Reference proteome</keyword>
<evidence type="ECO:0000313" key="2">
    <source>
        <dbReference type="Proteomes" id="UP001470230"/>
    </source>
</evidence>
<protein>
    <recommendedName>
        <fullName evidence="3">SPIN90/Ldb17 leucine-rich domain-containing protein</fullName>
    </recommendedName>
</protein>
<dbReference type="EMBL" id="JAPFFF010000003">
    <property type="protein sequence ID" value="KAK8894066.1"/>
    <property type="molecule type" value="Genomic_DNA"/>
</dbReference>
<accession>A0ABR2KTD9</accession>
<evidence type="ECO:0000313" key="1">
    <source>
        <dbReference type="EMBL" id="KAK8894066.1"/>
    </source>
</evidence>
<evidence type="ECO:0008006" key="3">
    <source>
        <dbReference type="Google" id="ProtNLM"/>
    </source>
</evidence>
<name>A0ABR2KTD9_9EUKA</name>